<dbReference type="WormBase" id="CBG10589">
    <property type="protein sequence ID" value="CBP22399"/>
    <property type="gene ID" value="WBGene00031937"/>
</dbReference>
<dbReference type="HOGENOM" id="CLU_1929458_0_0_1"/>
<evidence type="ECO:0000313" key="3">
    <source>
        <dbReference type="WormBase" id="CBG10589"/>
    </source>
</evidence>
<dbReference type="InParanoid" id="A8XBF4"/>
<dbReference type="EMBL" id="HE601530">
    <property type="protein sequence ID" value="CAP29969.1"/>
    <property type="molecule type" value="Genomic_DNA"/>
</dbReference>
<reference evidence="1 2" key="1">
    <citation type="journal article" date="2003" name="PLoS Biol.">
        <title>The genome sequence of Caenorhabditis briggsae: a platform for comparative genomics.</title>
        <authorList>
            <person name="Stein L.D."/>
            <person name="Bao Z."/>
            <person name="Blasiar D."/>
            <person name="Blumenthal T."/>
            <person name="Brent M.R."/>
            <person name="Chen N."/>
            <person name="Chinwalla A."/>
            <person name="Clarke L."/>
            <person name="Clee C."/>
            <person name="Coghlan A."/>
            <person name="Coulson A."/>
            <person name="D'Eustachio P."/>
            <person name="Fitch D.H."/>
            <person name="Fulton L.A."/>
            <person name="Fulton R.E."/>
            <person name="Griffiths-Jones S."/>
            <person name="Harris T.W."/>
            <person name="Hillier L.W."/>
            <person name="Kamath R."/>
            <person name="Kuwabara P.E."/>
            <person name="Mardis E.R."/>
            <person name="Marra M.A."/>
            <person name="Miner T.L."/>
            <person name="Minx P."/>
            <person name="Mullikin J.C."/>
            <person name="Plumb R.W."/>
            <person name="Rogers J."/>
            <person name="Schein J.E."/>
            <person name="Sohrmann M."/>
            <person name="Spieth J."/>
            <person name="Stajich J.E."/>
            <person name="Wei C."/>
            <person name="Willey D."/>
            <person name="Wilson R.K."/>
            <person name="Durbin R."/>
            <person name="Waterston R.H."/>
        </authorList>
    </citation>
    <scope>NUCLEOTIDE SEQUENCE [LARGE SCALE GENOMIC DNA]</scope>
    <source>
        <strain evidence="1 2">AF16</strain>
    </source>
</reference>
<organism evidence="1 2">
    <name type="scientific">Caenorhabditis briggsae</name>
    <dbReference type="NCBI Taxonomy" id="6238"/>
    <lineage>
        <taxon>Eukaryota</taxon>
        <taxon>Metazoa</taxon>
        <taxon>Ecdysozoa</taxon>
        <taxon>Nematoda</taxon>
        <taxon>Chromadorea</taxon>
        <taxon>Rhabditida</taxon>
        <taxon>Rhabditina</taxon>
        <taxon>Rhabditomorpha</taxon>
        <taxon>Rhabditoidea</taxon>
        <taxon>Rhabditidae</taxon>
        <taxon>Peloderinae</taxon>
        <taxon>Caenorhabditis</taxon>
    </lineage>
</organism>
<keyword evidence="2" id="KW-1185">Reference proteome</keyword>
<dbReference type="Proteomes" id="UP000008549">
    <property type="component" value="Unassembled WGS sequence"/>
</dbReference>
<dbReference type="RefSeq" id="XP_002646010.1">
    <property type="nucleotide sequence ID" value="XM_002645964.1"/>
</dbReference>
<dbReference type="KEGG" id="cbr:CBG_10589"/>
<dbReference type="GeneID" id="8588009"/>
<protein>
    <submittedName>
        <fullName evidence="1">Protein CBG10589</fullName>
    </submittedName>
</protein>
<reference evidence="1 2" key="2">
    <citation type="journal article" date="2011" name="PLoS Genet.">
        <title>Caenorhabditis briggsae recombinant inbred line genotypes reveal inter-strain incompatibility and the evolution of recombination.</title>
        <authorList>
            <person name="Ross J.A."/>
            <person name="Koboldt D.C."/>
            <person name="Staisch J.E."/>
            <person name="Chamberlin H.M."/>
            <person name="Gupta B.P."/>
            <person name="Miller R.D."/>
            <person name="Baird S.E."/>
            <person name="Haag E.S."/>
        </authorList>
    </citation>
    <scope>NUCLEOTIDE SEQUENCE [LARGE SCALE GENOMIC DNA]</scope>
    <source>
        <strain evidence="1 2">AF16</strain>
    </source>
</reference>
<evidence type="ECO:0000313" key="1">
    <source>
        <dbReference type="EMBL" id="CAP29969.1"/>
    </source>
</evidence>
<name>A8XBF4_CAEBR</name>
<accession>A8XBF4</accession>
<proteinExistence type="predicted"/>
<evidence type="ECO:0000313" key="2">
    <source>
        <dbReference type="Proteomes" id="UP000008549"/>
    </source>
</evidence>
<dbReference type="CTD" id="8588009"/>
<dbReference type="AlphaFoldDB" id="A8XBF4"/>
<gene>
    <name evidence="1 3" type="ORF">CBG10589</name>
    <name evidence="1" type="ORF">CBG_10589</name>
</gene>
<sequence>MFSYFLTYDQYFLVLIIACERLSSTLDCTSRLRCVRKITISLILSTYLMCTIDETLCMLGIPQPSPHNICHLIFAPLLLVHNERQSYVPSWTSKSEEHLVRSLKIPNDPSRGKIHPNAAELFRTAFSAVKA</sequence>